<evidence type="ECO:0008006" key="5">
    <source>
        <dbReference type="Google" id="ProtNLM"/>
    </source>
</evidence>
<reference evidence="3 4" key="1">
    <citation type="submission" date="2015-05" db="EMBL/GenBank/DDBJ databases">
        <title>Genome sequencing and analysis of members of genus Stenotrophomonas.</title>
        <authorList>
            <person name="Patil P.P."/>
            <person name="Midha S."/>
            <person name="Patil P.B."/>
        </authorList>
    </citation>
    <scope>NUCLEOTIDE SEQUENCE [LARGE SCALE GENOMIC DNA]</scope>
    <source>
        <strain evidence="3 4">DSM 18929</strain>
    </source>
</reference>
<accession>A0A0R0C7I6</accession>
<evidence type="ECO:0000256" key="1">
    <source>
        <dbReference type="SAM" id="MobiDB-lite"/>
    </source>
</evidence>
<dbReference type="PATRIC" id="fig|405444.3.peg.3362"/>
<dbReference type="RefSeq" id="WP_057632181.1">
    <property type="nucleotide sequence ID" value="NZ_LDJI01000006.1"/>
</dbReference>
<comment type="caution">
    <text evidence="3">The sequence shown here is derived from an EMBL/GenBank/DDBJ whole genome shotgun (WGS) entry which is preliminary data.</text>
</comment>
<keyword evidence="2" id="KW-1133">Transmembrane helix</keyword>
<dbReference type="EMBL" id="LDJI01000006">
    <property type="protein sequence ID" value="KRG65613.1"/>
    <property type="molecule type" value="Genomic_DNA"/>
</dbReference>
<keyword evidence="2" id="KW-0812">Transmembrane</keyword>
<keyword evidence="2" id="KW-0472">Membrane</keyword>
<feature type="region of interest" description="Disordered" evidence="1">
    <location>
        <begin position="306"/>
        <end position="332"/>
    </location>
</feature>
<protein>
    <recommendedName>
        <fullName evidence="5">Transmembrane protein</fullName>
    </recommendedName>
</protein>
<keyword evidence="4" id="KW-1185">Reference proteome</keyword>
<dbReference type="OrthoDB" id="5966099at2"/>
<gene>
    <name evidence="3" type="ORF">ABB26_03470</name>
</gene>
<evidence type="ECO:0000313" key="4">
    <source>
        <dbReference type="Proteomes" id="UP000050864"/>
    </source>
</evidence>
<dbReference type="STRING" id="405444.ABB26_03470"/>
<feature type="region of interest" description="Disordered" evidence="1">
    <location>
        <begin position="184"/>
        <end position="208"/>
    </location>
</feature>
<dbReference type="Proteomes" id="UP000050864">
    <property type="component" value="Unassembled WGS sequence"/>
</dbReference>
<feature type="region of interest" description="Disordered" evidence="1">
    <location>
        <begin position="244"/>
        <end position="274"/>
    </location>
</feature>
<proteinExistence type="predicted"/>
<organism evidence="3 4">
    <name type="scientific">Stenotrophomonas humi</name>
    <dbReference type="NCBI Taxonomy" id="405444"/>
    <lineage>
        <taxon>Bacteria</taxon>
        <taxon>Pseudomonadati</taxon>
        <taxon>Pseudomonadota</taxon>
        <taxon>Gammaproteobacteria</taxon>
        <taxon>Lysobacterales</taxon>
        <taxon>Lysobacteraceae</taxon>
        <taxon>Stenotrophomonas</taxon>
    </lineage>
</organism>
<evidence type="ECO:0000313" key="3">
    <source>
        <dbReference type="EMBL" id="KRG65613.1"/>
    </source>
</evidence>
<evidence type="ECO:0000256" key="2">
    <source>
        <dbReference type="SAM" id="Phobius"/>
    </source>
</evidence>
<sequence length="332" mass="35427">MTAAPAPLSPAAANALSAFLRGVERRALVVAELQVGDAGLAERAVAVAMRAFVGHAADLQMADWPARFWGLLCSTPQLLAPPAGGHWPEQVAHLQVLAPAERLAMLLRIGVGMDEPAAAAVLGVEVDAYRQALAGACPRDAEGYPDANGWRQLAEDVQARIRDLSQPRLQQLEQLRESVISGVLPTKPAPAPALTFQDDRRRPAPRRRQREPWRLRTWLLLCVPLLLLAVVAVWWWRSHAPAAANTGNGVSDTGPVQVEELPDDSTPLAPGEDAHAAADAAMLADPRLALARDADFLAWYAAGGPLPVDESQPQPSRPEPAGAALETVDAEN</sequence>
<feature type="transmembrane region" description="Helical" evidence="2">
    <location>
        <begin position="215"/>
        <end position="236"/>
    </location>
</feature>
<dbReference type="AlphaFoldDB" id="A0A0R0C7I6"/>
<name>A0A0R0C7I6_9GAMM</name>